<reference evidence="2" key="1">
    <citation type="journal article" date="2013" name="Genome Announc.">
        <title>Draft genome sequence of the ascomycete Phaeoacremonium aleophilum strain UCR-PA7, a causal agent of the esca disease complex in grapevines.</title>
        <authorList>
            <person name="Blanco-Ulate B."/>
            <person name="Rolshausen P."/>
            <person name="Cantu D."/>
        </authorList>
    </citation>
    <scope>NUCLEOTIDE SEQUENCE [LARGE SCALE GENOMIC DNA]</scope>
    <source>
        <strain evidence="2">UCR-PA7</strain>
    </source>
</reference>
<dbReference type="eggNOG" id="ENOG502T3PG">
    <property type="taxonomic scope" value="Eukaryota"/>
</dbReference>
<evidence type="ECO:0000313" key="2">
    <source>
        <dbReference type="Proteomes" id="UP000014074"/>
    </source>
</evidence>
<name>R8BES2_PHAM7</name>
<dbReference type="AlphaFoldDB" id="R8BES2"/>
<dbReference type="HOGENOM" id="CLU_1355505_0_0_1"/>
<dbReference type="OrthoDB" id="2142213at2759"/>
<sequence>MREYVANLVANPTANAVAYTVGAYTVIFGDWFHLGTMAHEFTHILDLLALEEYVSDPGSQPFSDTSYWQTPQDLDSALPTAYAASSWQEDFAEAGRVALSDIVVPGGLAGINPNSSQIQWQVGTYKDYLEDTIFPAGETCTGKAASSPPVPVSSSAKVSLKVLGPKPYVGLSGEVPEIVVPEGAKKFKFVYPLPEDRRRSVS</sequence>
<organism evidence="1 2">
    <name type="scientific">Phaeoacremonium minimum (strain UCR-PA7)</name>
    <name type="common">Esca disease fungus</name>
    <name type="synonym">Togninia minima</name>
    <dbReference type="NCBI Taxonomy" id="1286976"/>
    <lineage>
        <taxon>Eukaryota</taxon>
        <taxon>Fungi</taxon>
        <taxon>Dikarya</taxon>
        <taxon>Ascomycota</taxon>
        <taxon>Pezizomycotina</taxon>
        <taxon>Sordariomycetes</taxon>
        <taxon>Sordariomycetidae</taxon>
        <taxon>Togniniales</taxon>
        <taxon>Togniniaceae</taxon>
        <taxon>Phaeoacremonium</taxon>
    </lineage>
</organism>
<accession>R8BES2</accession>
<dbReference type="KEGG" id="tmn:UCRPA7_6706"/>
<protein>
    <submittedName>
        <fullName evidence="1">Putative conidiation-specific protein (Con-13) protein</fullName>
    </submittedName>
</protein>
<evidence type="ECO:0000313" key="1">
    <source>
        <dbReference type="EMBL" id="EON97790.1"/>
    </source>
</evidence>
<proteinExistence type="predicted"/>
<dbReference type="RefSeq" id="XP_007917434.1">
    <property type="nucleotide sequence ID" value="XM_007919243.1"/>
</dbReference>
<keyword evidence="2" id="KW-1185">Reference proteome</keyword>
<dbReference type="Proteomes" id="UP000014074">
    <property type="component" value="Unassembled WGS sequence"/>
</dbReference>
<gene>
    <name evidence="1" type="ORF">UCRPA7_6706</name>
</gene>
<dbReference type="GeneID" id="19327391"/>
<dbReference type="EMBL" id="KB933260">
    <property type="protein sequence ID" value="EON97790.1"/>
    <property type="molecule type" value="Genomic_DNA"/>
</dbReference>